<reference evidence="1 2" key="1">
    <citation type="submission" date="2021-07" db="EMBL/GenBank/DDBJ databases">
        <title>Sphingomonas sp.</title>
        <authorList>
            <person name="Feng G."/>
            <person name="Li J."/>
            <person name="Pan M."/>
        </authorList>
    </citation>
    <scope>NUCLEOTIDE SEQUENCE [LARGE SCALE GENOMIC DNA]</scope>
    <source>
        <strain evidence="1 2">RRHST34</strain>
    </source>
</reference>
<gene>
    <name evidence="1" type="ORF">KZ820_18245</name>
</gene>
<comment type="caution">
    <text evidence="1">The sequence shown here is derived from an EMBL/GenBank/DDBJ whole genome shotgun (WGS) entry which is preliminary data.</text>
</comment>
<dbReference type="Proteomes" id="UP000759103">
    <property type="component" value="Unassembled WGS sequence"/>
</dbReference>
<name>A0ABS7BSV8_9SPHN</name>
<proteinExistence type="predicted"/>
<evidence type="ECO:0008006" key="3">
    <source>
        <dbReference type="Google" id="ProtNLM"/>
    </source>
</evidence>
<keyword evidence="2" id="KW-1185">Reference proteome</keyword>
<dbReference type="RefSeq" id="WP_219750277.1">
    <property type="nucleotide sequence ID" value="NZ_JAHXZN010000009.1"/>
</dbReference>
<evidence type="ECO:0000313" key="2">
    <source>
        <dbReference type="Proteomes" id="UP000759103"/>
    </source>
</evidence>
<dbReference type="EMBL" id="JAHXZN010000009">
    <property type="protein sequence ID" value="MBW6532687.1"/>
    <property type="molecule type" value="Genomic_DNA"/>
</dbReference>
<protein>
    <recommendedName>
        <fullName evidence="3">Growth inhibitor PemK</fullName>
    </recommendedName>
</protein>
<sequence>MDVPTPRPGQVIRYEYLWKREADRGAEDGRKERPCALLLSQQMRDGRTEVFVLPITHSPPTELAFAIEIPQAVKRRLKLDEERSWIILSELNRTPWPNQDTRVVPGSKPETVVYGQLPEALYNKVRDRWLELVDQRLVKVVTRTE</sequence>
<organism evidence="1 2">
    <name type="scientific">Sphingomonas citri</name>
    <dbReference type="NCBI Taxonomy" id="2862499"/>
    <lineage>
        <taxon>Bacteria</taxon>
        <taxon>Pseudomonadati</taxon>
        <taxon>Pseudomonadota</taxon>
        <taxon>Alphaproteobacteria</taxon>
        <taxon>Sphingomonadales</taxon>
        <taxon>Sphingomonadaceae</taxon>
        <taxon>Sphingomonas</taxon>
    </lineage>
</organism>
<evidence type="ECO:0000313" key="1">
    <source>
        <dbReference type="EMBL" id="MBW6532687.1"/>
    </source>
</evidence>
<accession>A0ABS7BSV8</accession>